<evidence type="ECO:0000313" key="4">
    <source>
        <dbReference type="Proteomes" id="UP000225379"/>
    </source>
</evidence>
<dbReference type="RefSeq" id="WP_098739333.1">
    <property type="nucleotide sequence ID" value="NZ_PDKW01000043.1"/>
</dbReference>
<feature type="region of interest" description="Disordered" evidence="1">
    <location>
        <begin position="129"/>
        <end position="150"/>
    </location>
</feature>
<name>A0A2B8B615_9PROT</name>
<proteinExistence type="predicted"/>
<dbReference type="Proteomes" id="UP000225379">
    <property type="component" value="Unassembled WGS sequence"/>
</dbReference>
<dbReference type="InterPro" id="IPR021309">
    <property type="entry name" value="YgaP-like_TM"/>
</dbReference>
<evidence type="ECO:0000256" key="1">
    <source>
        <dbReference type="SAM" id="MobiDB-lite"/>
    </source>
</evidence>
<evidence type="ECO:0000259" key="2">
    <source>
        <dbReference type="Pfam" id="PF11127"/>
    </source>
</evidence>
<keyword evidence="4" id="KW-1185">Reference proteome</keyword>
<sequence>MELSSITDKAQRNLRGIADHMADRLPGPTGSYGINVGHNERLASLAGGVVLAVLGLRRPNWTGAAMALAGGALVARGLTGYCPGKAMLADWSHNDRAAFPAQDVEHGIDPYSRHPGDIYQESCEEEIVDEASQESFPASDPPSFSPGVAR</sequence>
<dbReference type="OrthoDB" id="7305671at2"/>
<dbReference type="Pfam" id="PF11127">
    <property type="entry name" value="YgaP-like_TM"/>
    <property type="match status" value="1"/>
</dbReference>
<evidence type="ECO:0000313" key="3">
    <source>
        <dbReference type="EMBL" id="PGH53250.1"/>
    </source>
</evidence>
<protein>
    <recommendedName>
        <fullName evidence="2">Inner membrane protein YgaP-like transmembrane domain-containing protein</fullName>
    </recommendedName>
</protein>
<dbReference type="AlphaFoldDB" id="A0A2B8B615"/>
<reference evidence="4" key="1">
    <citation type="submission" date="2017-10" db="EMBL/GenBank/DDBJ databases">
        <authorList>
            <person name="Kravchenko I.K."/>
            <person name="Grouzdev D.S."/>
        </authorList>
    </citation>
    <scope>NUCLEOTIDE SEQUENCE [LARGE SCALE GENOMIC DNA]</scope>
    <source>
        <strain evidence="4">B2</strain>
    </source>
</reference>
<accession>A0A2B8B615</accession>
<dbReference type="EMBL" id="PDKW01000043">
    <property type="protein sequence ID" value="PGH53250.1"/>
    <property type="molecule type" value="Genomic_DNA"/>
</dbReference>
<feature type="domain" description="Inner membrane protein YgaP-like transmembrane" evidence="2">
    <location>
        <begin position="34"/>
        <end position="93"/>
    </location>
</feature>
<organism evidence="3 4">
    <name type="scientific">Azospirillum palustre</name>
    <dbReference type="NCBI Taxonomy" id="2044885"/>
    <lineage>
        <taxon>Bacteria</taxon>
        <taxon>Pseudomonadati</taxon>
        <taxon>Pseudomonadota</taxon>
        <taxon>Alphaproteobacteria</taxon>
        <taxon>Rhodospirillales</taxon>
        <taxon>Azospirillaceae</taxon>
        <taxon>Azospirillum</taxon>
    </lineage>
</organism>
<comment type="caution">
    <text evidence="3">The sequence shown here is derived from an EMBL/GenBank/DDBJ whole genome shotgun (WGS) entry which is preliminary data.</text>
</comment>
<gene>
    <name evidence="3" type="ORF">CRT60_25450</name>
</gene>